<dbReference type="SUPFAM" id="SSF117839">
    <property type="entry name" value="WWE domain"/>
    <property type="match status" value="1"/>
</dbReference>
<organism evidence="3 4">
    <name type="scientific">Effrenium voratum</name>
    <dbReference type="NCBI Taxonomy" id="2562239"/>
    <lineage>
        <taxon>Eukaryota</taxon>
        <taxon>Sar</taxon>
        <taxon>Alveolata</taxon>
        <taxon>Dinophyceae</taxon>
        <taxon>Suessiales</taxon>
        <taxon>Symbiodiniaceae</taxon>
        <taxon>Effrenium</taxon>
    </lineage>
</organism>
<protein>
    <recommendedName>
        <fullName evidence="2">WWE domain-containing protein</fullName>
    </recommendedName>
</protein>
<feature type="domain" description="WWE" evidence="2">
    <location>
        <begin position="156"/>
        <end position="232"/>
    </location>
</feature>
<reference evidence="3" key="1">
    <citation type="submission" date="2023-08" db="EMBL/GenBank/DDBJ databases">
        <authorList>
            <person name="Chen Y."/>
            <person name="Shah S."/>
            <person name="Dougan E. K."/>
            <person name="Thang M."/>
            <person name="Chan C."/>
        </authorList>
    </citation>
    <scope>NUCLEOTIDE SEQUENCE</scope>
</reference>
<dbReference type="SUPFAM" id="SSF46565">
    <property type="entry name" value="Chaperone J-domain"/>
    <property type="match status" value="1"/>
</dbReference>
<name>A0AA36IM67_9DINO</name>
<dbReference type="InterPro" id="IPR004170">
    <property type="entry name" value="WWE_dom"/>
</dbReference>
<feature type="compositionally biased region" description="Low complexity" evidence="1">
    <location>
        <begin position="249"/>
        <end position="265"/>
    </location>
</feature>
<sequence>MGCGGSAEKYEASFLQVTDTSASLKEPGSKPTIAPAVVAGARWTAPAAPAEVALAPAAEEASTRPPVERNAPKGAWLVETAPETWEELPADVGATLTAALHANQPVALYTVHGAKPSQDVSYDVDFRQLLRRDRGSGRQQRLRWDPTWAPRLGAAGAISAADPGGAATRYQWELKNGTWADFEDEELQHLVRAWMMGHDQVRYRARGLEYEIQFPRMVQINLCTGLKRHIRVKPLAEPSLAPPAPTAAPAPAAAKAAAKTAAASRRAVRDKRHSLGPQELGADQPGDARGQGADCQPKAEALELPPGVSWPLKPEARMPAAEMYEDMCRGASGAQAERRSRYKALCLKWHPDKNLDSEETTMVQLGQHCHVGLDQNAAARRTQRLKSFSSCSCFVIGTSHEAKSGLAAAPRASDTACLFLTT</sequence>
<evidence type="ECO:0000313" key="4">
    <source>
        <dbReference type="Proteomes" id="UP001178507"/>
    </source>
</evidence>
<dbReference type="Proteomes" id="UP001178507">
    <property type="component" value="Unassembled WGS sequence"/>
</dbReference>
<feature type="region of interest" description="Disordered" evidence="1">
    <location>
        <begin position="241"/>
        <end position="295"/>
    </location>
</feature>
<dbReference type="Pfam" id="PF02825">
    <property type="entry name" value="WWE"/>
    <property type="match status" value="1"/>
</dbReference>
<dbReference type="InterPro" id="IPR001623">
    <property type="entry name" value="DnaJ_domain"/>
</dbReference>
<evidence type="ECO:0000313" key="3">
    <source>
        <dbReference type="EMBL" id="CAJ1389968.1"/>
    </source>
</evidence>
<dbReference type="PROSITE" id="PS50918">
    <property type="entry name" value="WWE"/>
    <property type="match status" value="1"/>
</dbReference>
<dbReference type="CDD" id="cd06257">
    <property type="entry name" value="DnaJ"/>
    <property type="match status" value="1"/>
</dbReference>
<dbReference type="InterPro" id="IPR037197">
    <property type="entry name" value="WWE_dom_sf"/>
</dbReference>
<accession>A0AA36IM67</accession>
<keyword evidence="4" id="KW-1185">Reference proteome</keyword>
<gene>
    <name evidence="3" type="ORF">EVOR1521_LOCUS15484</name>
</gene>
<dbReference type="EMBL" id="CAUJNA010001979">
    <property type="protein sequence ID" value="CAJ1389968.1"/>
    <property type="molecule type" value="Genomic_DNA"/>
</dbReference>
<evidence type="ECO:0000256" key="1">
    <source>
        <dbReference type="SAM" id="MobiDB-lite"/>
    </source>
</evidence>
<proteinExistence type="predicted"/>
<dbReference type="Gene3D" id="3.30.720.50">
    <property type="match status" value="1"/>
</dbReference>
<dbReference type="AlphaFoldDB" id="A0AA36IM67"/>
<dbReference type="InterPro" id="IPR036869">
    <property type="entry name" value="J_dom_sf"/>
</dbReference>
<comment type="caution">
    <text evidence="3">The sequence shown here is derived from an EMBL/GenBank/DDBJ whole genome shotgun (WGS) entry which is preliminary data.</text>
</comment>
<dbReference type="Gene3D" id="1.10.287.110">
    <property type="entry name" value="DnaJ domain"/>
    <property type="match status" value="1"/>
</dbReference>
<evidence type="ECO:0000259" key="2">
    <source>
        <dbReference type="PROSITE" id="PS50918"/>
    </source>
</evidence>